<keyword evidence="8" id="KW-1185">Reference proteome</keyword>
<dbReference type="PANTHER" id="PTHR20961:SF5">
    <property type="entry name" value="GLYCOSYLTRANSFERASE-RELATED"/>
    <property type="match status" value="1"/>
</dbReference>
<dbReference type="eggNOG" id="KOG4698">
    <property type="taxonomic scope" value="Eukaryota"/>
</dbReference>
<dbReference type="InterPro" id="IPR049625">
    <property type="entry name" value="Glyco_transf_61_cat"/>
</dbReference>
<evidence type="ECO:0000313" key="8">
    <source>
        <dbReference type="Proteomes" id="UP000000768"/>
    </source>
</evidence>
<dbReference type="Gramene" id="OQU76487">
    <property type="protein sequence ID" value="OQU76487"/>
    <property type="gene ID" value="SORBI_3010G152500"/>
</dbReference>
<evidence type="ECO:0000256" key="5">
    <source>
        <dbReference type="ARBA" id="ARBA00023180"/>
    </source>
</evidence>
<keyword evidence="4" id="KW-0808">Transferase</keyword>
<evidence type="ECO:0000256" key="4">
    <source>
        <dbReference type="ARBA" id="ARBA00022679"/>
    </source>
</evidence>
<evidence type="ECO:0000259" key="6">
    <source>
        <dbReference type="Pfam" id="PF04577"/>
    </source>
</evidence>
<organism evidence="7 8">
    <name type="scientific">Sorghum bicolor</name>
    <name type="common">Sorghum</name>
    <name type="synonym">Sorghum vulgare</name>
    <dbReference type="NCBI Taxonomy" id="4558"/>
    <lineage>
        <taxon>Eukaryota</taxon>
        <taxon>Viridiplantae</taxon>
        <taxon>Streptophyta</taxon>
        <taxon>Embryophyta</taxon>
        <taxon>Tracheophyta</taxon>
        <taxon>Spermatophyta</taxon>
        <taxon>Magnoliopsida</taxon>
        <taxon>Liliopsida</taxon>
        <taxon>Poales</taxon>
        <taxon>Poaceae</taxon>
        <taxon>PACMAD clade</taxon>
        <taxon>Panicoideae</taxon>
        <taxon>Andropogonodae</taxon>
        <taxon>Andropogoneae</taxon>
        <taxon>Sorghinae</taxon>
        <taxon>Sorghum</taxon>
    </lineage>
</organism>
<dbReference type="OMA" id="TIPPRCT"/>
<comment type="subcellular location">
    <subcellularLocation>
        <location evidence="1">Golgi apparatus membrane</location>
        <topology evidence="1">Single-pass type II membrane protein</topology>
    </subcellularLocation>
</comment>
<dbReference type="Pfam" id="PF04577">
    <property type="entry name" value="Glyco_transf_61"/>
    <property type="match status" value="1"/>
</dbReference>
<dbReference type="GO" id="GO:0016763">
    <property type="term" value="F:pentosyltransferase activity"/>
    <property type="evidence" value="ECO:0007669"/>
    <property type="project" value="UniProtKB-ARBA"/>
</dbReference>
<accession>A0A1W0VT71</accession>
<dbReference type="OrthoDB" id="529273at2759"/>
<proteinExistence type="predicted"/>
<dbReference type="Proteomes" id="UP000000768">
    <property type="component" value="Chromosome 10"/>
</dbReference>
<dbReference type="AlphaFoldDB" id="A0A1W0VT71"/>
<dbReference type="GO" id="GO:0016757">
    <property type="term" value="F:glycosyltransferase activity"/>
    <property type="evidence" value="ECO:0000318"/>
    <property type="project" value="GO_Central"/>
</dbReference>
<protein>
    <recommendedName>
        <fullName evidence="6">Glycosyltransferase 61 catalytic domain-containing protein</fullName>
    </recommendedName>
</protein>
<name>A0A1W0VT71_SORBI</name>
<reference evidence="7 8" key="1">
    <citation type="journal article" date="2009" name="Nature">
        <title>The Sorghum bicolor genome and the diversification of grasses.</title>
        <authorList>
            <person name="Paterson A.H."/>
            <person name="Bowers J.E."/>
            <person name="Bruggmann R."/>
            <person name="Dubchak I."/>
            <person name="Grimwood J."/>
            <person name="Gundlach H."/>
            <person name="Haberer G."/>
            <person name="Hellsten U."/>
            <person name="Mitros T."/>
            <person name="Poliakov A."/>
            <person name="Schmutz J."/>
            <person name="Spannagl M."/>
            <person name="Tang H."/>
            <person name="Wang X."/>
            <person name="Wicker T."/>
            <person name="Bharti A.K."/>
            <person name="Chapman J."/>
            <person name="Feltus F.A."/>
            <person name="Gowik U."/>
            <person name="Grigoriev I.V."/>
            <person name="Lyons E."/>
            <person name="Maher C.A."/>
            <person name="Martis M."/>
            <person name="Narechania A."/>
            <person name="Otillar R.P."/>
            <person name="Penning B.W."/>
            <person name="Salamov A.A."/>
            <person name="Wang Y."/>
            <person name="Zhang L."/>
            <person name="Carpita N.C."/>
            <person name="Freeling M."/>
            <person name="Gingle A.R."/>
            <person name="Hash C.T."/>
            <person name="Keller B."/>
            <person name="Klein P."/>
            <person name="Kresovich S."/>
            <person name="McCann M.C."/>
            <person name="Ming R."/>
            <person name="Peterson D.G."/>
            <person name="Mehboob-ur-Rahman"/>
            <person name="Ware D."/>
            <person name="Westhoff P."/>
            <person name="Mayer K.F."/>
            <person name="Messing J."/>
            <person name="Rokhsar D.S."/>
        </authorList>
    </citation>
    <scope>NUCLEOTIDE SEQUENCE [LARGE SCALE GENOMIC DNA]</scope>
    <source>
        <strain evidence="8">cv. BTx623</strain>
    </source>
</reference>
<dbReference type="FunCoup" id="A0A1W0VT71">
    <property type="interactions" value="92"/>
</dbReference>
<keyword evidence="3" id="KW-0328">Glycosyltransferase</keyword>
<dbReference type="PANTHER" id="PTHR20961">
    <property type="entry name" value="GLYCOSYLTRANSFERASE"/>
    <property type="match status" value="1"/>
</dbReference>
<evidence type="ECO:0000256" key="3">
    <source>
        <dbReference type="ARBA" id="ARBA00022676"/>
    </source>
</evidence>
<dbReference type="InterPro" id="IPR007657">
    <property type="entry name" value="Glycosyltransferase_61"/>
</dbReference>
<feature type="domain" description="Glycosyltransferase 61 catalytic" evidence="6">
    <location>
        <begin position="216"/>
        <end position="409"/>
    </location>
</feature>
<evidence type="ECO:0000256" key="2">
    <source>
        <dbReference type="ARBA" id="ARBA00004881"/>
    </source>
</evidence>
<sequence length="502" mass="56812">MSLSEMMGRHEGTKKSSSSAGRAAMWLLLPPLLVVIVLKTDFLPQVARFRETRFMNDTDEMVNTVPYTGFENARWQQHPHYPEAVKDYNQQNQILTTNGPKDSSSINSDLGAPVSKLTCNFSNPHSDTCTMEGDLRIHGKSATVYVVAASTHRPENSTFIVRPYTRKWEQETMSRIREVTMRSMPPAFSFIIPPKCTVRHDVPAVVFSTGGCGGNFFHAMSDLIVPLYITSREYNGHVQFLITDYRPEWVAKFRPILAALSMYPVIDFDADTAVRCFPSAHVGLQSHNKMLAIDPSLSRNGYTMMGFRDFLRSVFSLQRPWVEPVSRSSGRQKPRLVMVLRRHSRELTNEAETITAMEDLGFEVVAALPEDVRDMGHFAGVVNSCDVMVGVHGAGLTNMVFLPHNGTVVQIVPWGDMKWACWYDFGEPVPGMGLRYVEYEVTAEETTLKEKYPRDHPVFTDPRSIHRQGKAWSTFLNGQNITLDIDRFRAVMQQVFQSITIE</sequence>
<dbReference type="GO" id="GO:0000139">
    <property type="term" value="C:Golgi membrane"/>
    <property type="evidence" value="ECO:0007669"/>
    <property type="project" value="UniProtKB-SubCell"/>
</dbReference>
<gene>
    <name evidence="7" type="ORF">SORBI_3010G152500</name>
</gene>
<dbReference type="EMBL" id="CM000769">
    <property type="protein sequence ID" value="OQU76487.1"/>
    <property type="molecule type" value="Genomic_DNA"/>
</dbReference>
<keyword evidence="5" id="KW-0325">Glycoprotein</keyword>
<evidence type="ECO:0000313" key="7">
    <source>
        <dbReference type="EMBL" id="OQU76487.1"/>
    </source>
</evidence>
<comment type="pathway">
    <text evidence="2">Glycan metabolism.</text>
</comment>
<evidence type="ECO:0000256" key="1">
    <source>
        <dbReference type="ARBA" id="ARBA00004323"/>
    </source>
</evidence>
<dbReference type="InParanoid" id="A0A1W0VT71"/>
<reference evidence="8" key="2">
    <citation type="journal article" date="2018" name="Plant J.">
        <title>The Sorghum bicolor reference genome: improved assembly, gene annotations, a transcriptome atlas, and signatures of genome organization.</title>
        <authorList>
            <person name="McCormick R.F."/>
            <person name="Truong S.K."/>
            <person name="Sreedasyam A."/>
            <person name="Jenkins J."/>
            <person name="Shu S."/>
            <person name="Sims D."/>
            <person name="Kennedy M."/>
            <person name="Amirebrahimi M."/>
            <person name="Weers B.D."/>
            <person name="McKinley B."/>
            <person name="Mattison A."/>
            <person name="Morishige D.T."/>
            <person name="Grimwood J."/>
            <person name="Schmutz J."/>
            <person name="Mullet J.E."/>
        </authorList>
    </citation>
    <scope>NUCLEOTIDE SEQUENCE [LARGE SCALE GENOMIC DNA]</scope>
    <source>
        <strain evidence="8">cv. BTx623</strain>
    </source>
</reference>